<accession>A0A1N7JV79</accession>
<dbReference type="NCBIfam" id="TIGR00254">
    <property type="entry name" value="GGDEF"/>
    <property type="match status" value="1"/>
</dbReference>
<dbReference type="NCBIfam" id="TIGR00229">
    <property type="entry name" value="sensory_box"/>
    <property type="match status" value="1"/>
</dbReference>
<dbReference type="SUPFAM" id="SSF55785">
    <property type="entry name" value="PYP-like sensor domain (PAS domain)"/>
    <property type="match status" value="2"/>
</dbReference>
<name>A0A1N7JV79_9GAMM</name>
<dbReference type="InterPro" id="IPR000014">
    <property type="entry name" value="PAS"/>
</dbReference>
<evidence type="ECO:0000313" key="7">
    <source>
        <dbReference type="Proteomes" id="UP000185999"/>
    </source>
</evidence>
<dbReference type="Pfam" id="PF00990">
    <property type="entry name" value="GGDEF"/>
    <property type="match status" value="1"/>
</dbReference>
<dbReference type="InterPro" id="IPR035919">
    <property type="entry name" value="EAL_sf"/>
</dbReference>
<dbReference type="CDD" id="cd01948">
    <property type="entry name" value="EAL"/>
    <property type="match status" value="1"/>
</dbReference>
<dbReference type="InterPro" id="IPR052155">
    <property type="entry name" value="Biofilm_reg_signaling"/>
</dbReference>
<dbReference type="InterPro" id="IPR029787">
    <property type="entry name" value="Nucleotide_cyclase"/>
</dbReference>
<dbReference type="SUPFAM" id="SSF141868">
    <property type="entry name" value="EAL domain-like"/>
    <property type="match status" value="1"/>
</dbReference>
<feature type="domain" description="GGDEF" evidence="5">
    <location>
        <begin position="314"/>
        <end position="447"/>
    </location>
</feature>
<dbReference type="CDD" id="cd01949">
    <property type="entry name" value="GGDEF"/>
    <property type="match status" value="1"/>
</dbReference>
<keyword evidence="7" id="KW-1185">Reference proteome</keyword>
<evidence type="ECO:0000313" key="6">
    <source>
        <dbReference type="EMBL" id="SIS53262.1"/>
    </source>
</evidence>
<dbReference type="PROSITE" id="PS50883">
    <property type="entry name" value="EAL"/>
    <property type="match status" value="1"/>
</dbReference>
<dbReference type="PROSITE" id="PS50887">
    <property type="entry name" value="GGDEF"/>
    <property type="match status" value="1"/>
</dbReference>
<dbReference type="InterPro" id="IPR043128">
    <property type="entry name" value="Rev_trsase/Diguanyl_cyclase"/>
</dbReference>
<feature type="domain" description="PAC" evidence="3">
    <location>
        <begin position="89"/>
        <end position="141"/>
    </location>
</feature>
<feature type="domain" description="PAS" evidence="2">
    <location>
        <begin position="16"/>
        <end position="86"/>
    </location>
</feature>
<dbReference type="Gene3D" id="3.20.20.450">
    <property type="entry name" value="EAL domain"/>
    <property type="match status" value="1"/>
</dbReference>
<dbReference type="STRING" id="619304.SAMN05421760_10229"/>
<sequence length="717" mass="80718">MRILDQNRVESILKNSENHFRKLCDVTPQQLWTADPDGALTYVNKRVTDYFAISSEEALDTGWQKLIHPDDLQVVLQRWTHSIQTGEPYKLDFRLKGADGVYRWHIGQALAEFDGNGEVTEWFGSNTDITDRKEIEQASLTISQLLDQSQQIAKVGGWELNVVTGDLFWTDETYRLHDTSPEKFNPSVEAGVSYFLPESRELISQALDSAINECKNYDLELETFTTQGRKIDIRTTCTVTQEGGKAIRLTGIFQDITDQKNIQRELEHTNHELQQTNSALKHIAHYDSLTHLPNRSLLADRMQQAMKHSKRNGMAMAVAFLDLDGFKEINDNYGHTVGDNLLIHIASKMKKRLREEDSLARIGGDEFVVVLTDLAQPVDCEPLLNRMLEAASEPMIFDGNTVQVSASIGVTIYPQDSVDADQLMRHADQAMYVAKQVGKNRYHFFDTEQDEAVSIQRESLDNIRSALERREFVLYYQPKVNMNAGEVIGVEALIRWQHPVRGLVPPLEFLPAIEGHAISLEIGEWVVDTALTQISQWRNMGIDLPVSVNISAYQLQQDNFSARLAELLVAHPDVEPRFLELEILETSALDDVQHISTIMSACMDLGVSFALDDFGTGYSSLTYLRRLPANLIKIDQSFVRDMLTDPDDLAIIEGVIALTKSFKRNVIAEGVETIEHGAALLELGCELAQGYGIAKPMPASDVPAWLNGWEADISWQA</sequence>
<dbReference type="InterPro" id="IPR000160">
    <property type="entry name" value="GGDEF_dom"/>
</dbReference>
<dbReference type="PROSITE" id="PS50113">
    <property type="entry name" value="PAC"/>
    <property type="match status" value="2"/>
</dbReference>
<dbReference type="Proteomes" id="UP000185999">
    <property type="component" value="Unassembled WGS sequence"/>
</dbReference>
<dbReference type="InterPro" id="IPR001610">
    <property type="entry name" value="PAC"/>
</dbReference>
<dbReference type="GO" id="GO:0003824">
    <property type="term" value="F:catalytic activity"/>
    <property type="evidence" value="ECO:0007669"/>
    <property type="project" value="UniProtKB-ARBA"/>
</dbReference>
<dbReference type="InterPro" id="IPR001633">
    <property type="entry name" value="EAL_dom"/>
</dbReference>
<dbReference type="PANTHER" id="PTHR44757:SF2">
    <property type="entry name" value="BIOFILM ARCHITECTURE MAINTENANCE PROTEIN MBAA"/>
    <property type="match status" value="1"/>
</dbReference>
<dbReference type="InterPro" id="IPR035965">
    <property type="entry name" value="PAS-like_dom_sf"/>
</dbReference>
<evidence type="ECO:0000259" key="2">
    <source>
        <dbReference type="PROSITE" id="PS50112"/>
    </source>
</evidence>
<dbReference type="Gene3D" id="3.30.70.270">
    <property type="match status" value="1"/>
</dbReference>
<dbReference type="FunFam" id="3.30.450.20:FF:000099">
    <property type="entry name" value="Sensory box sensor histidine kinase"/>
    <property type="match status" value="1"/>
</dbReference>
<evidence type="ECO:0000259" key="3">
    <source>
        <dbReference type="PROSITE" id="PS50113"/>
    </source>
</evidence>
<reference evidence="7" key="1">
    <citation type="submission" date="2017-01" db="EMBL/GenBank/DDBJ databases">
        <authorList>
            <person name="Varghese N."/>
            <person name="Submissions S."/>
        </authorList>
    </citation>
    <scope>NUCLEOTIDE SEQUENCE [LARGE SCALE GENOMIC DNA]</scope>
    <source>
        <strain evidence="7">DSM 22306</strain>
    </source>
</reference>
<dbReference type="SMART" id="SM00086">
    <property type="entry name" value="PAC"/>
    <property type="match status" value="2"/>
</dbReference>
<dbReference type="PROSITE" id="PS50112">
    <property type="entry name" value="PAS"/>
    <property type="match status" value="1"/>
</dbReference>
<dbReference type="AlphaFoldDB" id="A0A1N7JV79"/>
<dbReference type="FunFam" id="3.30.70.270:FF:000001">
    <property type="entry name" value="Diguanylate cyclase domain protein"/>
    <property type="match status" value="1"/>
</dbReference>
<gene>
    <name evidence="6" type="ORF">SAMN05421760_10229</name>
</gene>
<feature type="domain" description="EAL" evidence="4">
    <location>
        <begin position="456"/>
        <end position="710"/>
    </location>
</feature>
<dbReference type="Pfam" id="PF08447">
    <property type="entry name" value="PAS_3"/>
    <property type="match status" value="2"/>
</dbReference>
<dbReference type="SMART" id="SM00267">
    <property type="entry name" value="GGDEF"/>
    <property type="match status" value="1"/>
</dbReference>
<dbReference type="PANTHER" id="PTHR44757">
    <property type="entry name" value="DIGUANYLATE CYCLASE DGCP"/>
    <property type="match status" value="1"/>
</dbReference>
<dbReference type="Gene3D" id="3.30.450.20">
    <property type="entry name" value="PAS domain"/>
    <property type="match status" value="2"/>
</dbReference>
<dbReference type="OrthoDB" id="9176779at2"/>
<comment type="cofactor">
    <cofactor evidence="1">
        <name>Mg(2+)</name>
        <dbReference type="ChEBI" id="CHEBI:18420"/>
    </cofactor>
</comment>
<dbReference type="SMART" id="SM00052">
    <property type="entry name" value="EAL"/>
    <property type="match status" value="1"/>
</dbReference>
<evidence type="ECO:0000256" key="1">
    <source>
        <dbReference type="ARBA" id="ARBA00001946"/>
    </source>
</evidence>
<dbReference type="EMBL" id="FTOE01000002">
    <property type="protein sequence ID" value="SIS53262.1"/>
    <property type="molecule type" value="Genomic_DNA"/>
</dbReference>
<dbReference type="InterPro" id="IPR013655">
    <property type="entry name" value="PAS_fold_3"/>
</dbReference>
<evidence type="ECO:0000259" key="4">
    <source>
        <dbReference type="PROSITE" id="PS50883"/>
    </source>
</evidence>
<evidence type="ECO:0000259" key="5">
    <source>
        <dbReference type="PROSITE" id="PS50887"/>
    </source>
</evidence>
<feature type="domain" description="PAC" evidence="3">
    <location>
        <begin position="217"/>
        <end position="268"/>
    </location>
</feature>
<dbReference type="SUPFAM" id="SSF55073">
    <property type="entry name" value="Nucleotide cyclase"/>
    <property type="match status" value="1"/>
</dbReference>
<dbReference type="Pfam" id="PF00563">
    <property type="entry name" value="EAL"/>
    <property type="match status" value="1"/>
</dbReference>
<protein>
    <submittedName>
        <fullName evidence="6">PAS domain S-box-containing protein/diguanylate cyclase (GGDEF) domain-containing protein</fullName>
    </submittedName>
</protein>
<dbReference type="InterPro" id="IPR000700">
    <property type="entry name" value="PAS-assoc_C"/>
</dbReference>
<proteinExistence type="predicted"/>
<dbReference type="CDD" id="cd00130">
    <property type="entry name" value="PAS"/>
    <property type="match status" value="1"/>
</dbReference>
<organism evidence="6 7">
    <name type="scientific">Neptunomonas antarctica</name>
    <dbReference type="NCBI Taxonomy" id="619304"/>
    <lineage>
        <taxon>Bacteria</taxon>
        <taxon>Pseudomonadati</taxon>
        <taxon>Pseudomonadota</taxon>
        <taxon>Gammaproteobacteria</taxon>
        <taxon>Oceanospirillales</taxon>
        <taxon>Oceanospirillaceae</taxon>
        <taxon>Neptunomonas</taxon>
    </lineage>
</organism>
<dbReference type="SMART" id="SM00091">
    <property type="entry name" value="PAS"/>
    <property type="match status" value="1"/>
</dbReference>